<comment type="similarity">
    <text evidence="2">Belongs to the bacterial solute-binding protein SsuA/TauA family.</text>
</comment>
<name>A0ABD6DV73_9EURY</name>
<evidence type="ECO:0000313" key="6">
    <source>
        <dbReference type="Proteomes" id="UP001597092"/>
    </source>
</evidence>
<dbReference type="Pfam" id="PF13379">
    <property type="entry name" value="NMT1_2"/>
    <property type="match status" value="1"/>
</dbReference>
<dbReference type="Proteomes" id="UP001597092">
    <property type="component" value="Unassembled WGS sequence"/>
</dbReference>
<gene>
    <name evidence="5" type="ORF">ACFSAS_04695</name>
</gene>
<comment type="subcellular location">
    <subcellularLocation>
        <location evidence="1">Periplasm</location>
    </subcellularLocation>
</comment>
<dbReference type="RefSeq" id="WP_256307621.1">
    <property type="nucleotide sequence ID" value="NZ_JANHAW010000002.1"/>
</dbReference>
<evidence type="ECO:0000256" key="4">
    <source>
        <dbReference type="SAM" id="MobiDB-lite"/>
    </source>
</evidence>
<dbReference type="GO" id="GO:0042597">
    <property type="term" value="C:periplasmic space"/>
    <property type="evidence" value="ECO:0007669"/>
    <property type="project" value="UniProtKB-SubCell"/>
</dbReference>
<keyword evidence="3" id="KW-0732">Signal</keyword>
<dbReference type="PANTHER" id="PTHR30024">
    <property type="entry name" value="ALIPHATIC SULFONATES-BINDING PROTEIN-RELATED"/>
    <property type="match status" value="1"/>
</dbReference>
<organism evidence="5 6">
    <name type="scientific">Halobellus litoreus</name>
    <dbReference type="NCBI Taxonomy" id="755310"/>
    <lineage>
        <taxon>Archaea</taxon>
        <taxon>Methanobacteriati</taxon>
        <taxon>Methanobacteriota</taxon>
        <taxon>Stenosarchaea group</taxon>
        <taxon>Halobacteria</taxon>
        <taxon>Halobacteriales</taxon>
        <taxon>Haloferacaceae</taxon>
        <taxon>Halobellus</taxon>
    </lineage>
</organism>
<accession>A0ABD6DV73</accession>
<dbReference type="EMBL" id="JBHUDP010000001">
    <property type="protein sequence ID" value="MFD1684905.1"/>
    <property type="molecule type" value="Genomic_DNA"/>
</dbReference>
<keyword evidence="6" id="KW-1185">Reference proteome</keyword>
<evidence type="ECO:0000313" key="5">
    <source>
        <dbReference type="EMBL" id="MFD1684905.1"/>
    </source>
</evidence>
<reference evidence="5 6" key="1">
    <citation type="journal article" date="2019" name="Int. J. Syst. Evol. Microbiol.">
        <title>The Global Catalogue of Microorganisms (GCM) 10K type strain sequencing project: providing services to taxonomists for standard genome sequencing and annotation.</title>
        <authorList>
            <consortium name="The Broad Institute Genomics Platform"/>
            <consortium name="The Broad Institute Genome Sequencing Center for Infectious Disease"/>
            <person name="Wu L."/>
            <person name="Ma J."/>
        </authorList>
    </citation>
    <scope>NUCLEOTIDE SEQUENCE [LARGE SCALE GENOMIC DNA]</scope>
    <source>
        <strain evidence="5 6">CGMCC 1.10387</strain>
    </source>
</reference>
<proteinExistence type="inferred from homology"/>
<dbReference type="SUPFAM" id="SSF53850">
    <property type="entry name" value="Periplasmic binding protein-like II"/>
    <property type="match status" value="1"/>
</dbReference>
<sequence>MSSDSHSETIRRRRFLKLGVAVSTPLLAGCAGGADDSGTETATDTESSGDEGGGGTTSGGTTTMQQATEVTIGYIPSMAHAPLQKPSYAGGFEEAGIEPTYQAVAGSSRLFSFLAAGDLDVAGAAVGAAAHNSLNRDLPVEVVAPLHSYPPDPEAAGPDPLLVSAASGITEISELKGETIGVNTQGSAIQWANHAALQTAGLSIEDVNQRTMPFPDMIPAMQNGSIVGGVIPEPLATVASQRIEVNRLAGNILPGALLTATSYNTDWAESNPEAADAFMTEYLRGARAIQGRWTAEENLQMIADYMDVPTDLIESAGKPYIDPNLEIDRESLADIESFLMDRGQLDYDAPLEYEQKVNDSYRQHALETLGEV</sequence>
<dbReference type="Gene3D" id="3.40.190.10">
    <property type="entry name" value="Periplasmic binding protein-like II"/>
    <property type="match status" value="2"/>
</dbReference>
<evidence type="ECO:0000256" key="2">
    <source>
        <dbReference type="ARBA" id="ARBA00010742"/>
    </source>
</evidence>
<evidence type="ECO:0000256" key="1">
    <source>
        <dbReference type="ARBA" id="ARBA00004418"/>
    </source>
</evidence>
<dbReference type="AlphaFoldDB" id="A0ABD6DV73"/>
<dbReference type="PANTHER" id="PTHR30024:SF47">
    <property type="entry name" value="TAURINE-BINDING PERIPLASMIC PROTEIN"/>
    <property type="match status" value="1"/>
</dbReference>
<feature type="region of interest" description="Disordered" evidence="4">
    <location>
        <begin position="29"/>
        <end position="62"/>
    </location>
</feature>
<comment type="caution">
    <text evidence="5">The sequence shown here is derived from an EMBL/GenBank/DDBJ whole genome shotgun (WGS) entry which is preliminary data.</text>
</comment>
<evidence type="ECO:0000256" key="3">
    <source>
        <dbReference type="ARBA" id="ARBA00022729"/>
    </source>
</evidence>
<protein>
    <submittedName>
        <fullName evidence="5">ABC transporter substrate-binding protein</fullName>
    </submittedName>
</protein>